<keyword evidence="2" id="KW-1185">Reference proteome</keyword>
<evidence type="ECO:0000313" key="1">
    <source>
        <dbReference type="EMBL" id="GGD30623.1"/>
    </source>
</evidence>
<reference evidence="1" key="2">
    <citation type="submission" date="2020-09" db="EMBL/GenBank/DDBJ databases">
        <authorList>
            <person name="Sun Q."/>
            <person name="Zhou Y."/>
        </authorList>
    </citation>
    <scope>NUCLEOTIDE SEQUENCE</scope>
    <source>
        <strain evidence="1">CGMCC 1.15493</strain>
    </source>
</reference>
<accession>A0A917DE63</accession>
<dbReference type="Gene3D" id="3.40.50.10400">
    <property type="entry name" value="Hypothetical protein PA1492"/>
    <property type="match status" value="1"/>
</dbReference>
<name>A0A917DE63_9HYPH</name>
<dbReference type="AlphaFoldDB" id="A0A917DE63"/>
<dbReference type="EMBL" id="BMJJ01000009">
    <property type="protein sequence ID" value="GGD30623.1"/>
    <property type="molecule type" value="Genomic_DNA"/>
</dbReference>
<organism evidence="1 2">
    <name type="scientific">Aureimonas glaciei</name>
    <dbReference type="NCBI Taxonomy" id="1776957"/>
    <lineage>
        <taxon>Bacteria</taxon>
        <taxon>Pseudomonadati</taxon>
        <taxon>Pseudomonadota</taxon>
        <taxon>Alphaproteobacteria</taxon>
        <taxon>Hyphomicrobiales</taxon>
        <taxon>Aurantimonadaceae</taxon>
        <taxon>Aureimonas</taxon>
    </lineage>
</organism>
<evidence type="ECO:0008006" key="3">
    <source>
        <dbReference type="Google" id="ProtNLM"/>
    </source>
</evidence>
<dbReference type="RefSeq" id="WP_188853499.1">
    <property type="nucleotide sequence ID" value="NZ_BMJJ01000009.1"/>
</dbReference>
<dbReference type="Proteomes" id="UP000613160">
    <property type="component" value="Unassembled WGS sequence"/>
</dbReference>
<comment type="caution">
    <text evidence="1">The sequence shown here is derived from an EMBL/GenBank/DDBJ whole genome shotgun (WGS) entry which is preliminary data.</text>
</comment>
<dbReference type="Pfam" id="PF14359">
    <property type="entry name" value="DUF4406"/>
    <property type="match status" value="1"/>
</dbReference>
<protein>
    <recommendedName>
        <fullName evidence="3">DUF4406 domain-containing protein</fullName>
    </recommendedName>
</protein>
<dbReference type="SUPFAM" id="SSF52309">
    <property type="entry name" value="N-(deoxy)ribosyltransferase-like"/>
    <property type="match status" value="1"/>
</dbReference>
<dbReference type="InterPro" id="IPR025518">
    <property type="entry name" value="DUF4406"/>
</dbReference>
<evidence type="ECO:0000313" key="2">
    <source>
        <dbReference type="Proteomes" id="UP000613160"/>
    </source>
</evidence>
<proteinExistence type="predicted"/>
<gene>
    <name evidence="1" type="ORF">GCM10011335_37100</name>
</gene>
<sequence>MGVVYLSGPMRGIEDWNYPAFHAAAAKLRAAGHRAFNPAEFPHDGAMEEFPIRQAFASYAVFICTEADTIVLLPGWEKSPGANAELSLAKICRLEVVEYEDVNSWICCDIGIPTSL</sequence>
<reference evidence="1" key="1">
    <citation type="journal article" date="2014" name="Int. J. Syst. Evol. Microbiol.">
        <title>Complete genome sequence of Corynebacterium casei LMG S-19264T (=DSM 44701T), isolated from a smear-ripened cheese.</title>
        <authorList>
            <consortium name="US DOE Joint Genome Institute (JGI-PGF)"/>
            <person name="Walter F."/>
            <person name="Albersmeier A."/>
            <person name="Kalinowski J."/>
            <person name="Ruckert C."/>
        </authorList>
    </citation>
    <scope>NUCLEOTIDE SEQUENCE</scope>
    <source>
        <strain evidence="1">CGMCC 1.15493</strain>
    </source>
</reference>